<dbReference type="Proteomes" id="UP000006426">
    <property type="component" value="Chromosome"/>
</dbReference>
<dbReference type="PROSITE" id="PS50943">
    <property type="entry name" value="HTH_CROC1"/>
    <property type="match status" value="2"/>
</dbReference>
<sequence>MNETFAERLAHLRAEKGLTQRELGAAAGVAWSMISKYESGKSAPRLKVLMKLADALGVSADELKGALSKQTNKLKIYDGFSSRLIAARANAAFSRKKLCEATGLSGDDLADMELGDLLPSPEDVKKIAHALGTSVDSLAGAKHEEEAVLLHFVEPGDNSVGTRENLAPVPPDTYRRFAAFADELGITPGELMSAIVFREAAAIDANPDDVPSLEEFVQKVKSERT</sequence>
<dbReference type="EMBL" id="CP031225">
    <property type="protein sequence ID" value="AXH56344.1"/>
    <property type="molecule type" value="Genomic_DNA"/>
</dbReference>
<dbReference type="SMART" id="SM00530">
    <property type="entry name" value="HTH_XRE"/>
    <property type="match status" value="2"/>
</dbReference>
<dbReference type="GO" id="GO:0003700">
    <property type="term" value="F:DNA-binding transcription factor activity"/>
    <property type="evidence" value="ECO:0007669"/>
    <property type="project" value="TreeGrafter"/>
</dbReference>
<dbReference type="InterPro" id="IPR001387">
    <property type="entry name" value="Cro/C1-type_HTH"/>
</dbReference>
<evidence type="ECO:0000256" key="1">
    <source>
        <dbReference type="ARBA" id="ARBA00023125"/>
    </source>
</evidence>
<gene>
    <name evidence="3" type="ORF">PLA107_014260</name>
</gene>
<dbReference type="Gene3D" id="1.10.260.40">
    <property type="entry name" value="lambda repressor-like DNA-binding domains"/>
    <property type="match status" value="2"/>
</dbReference>
<protein>
    <submittedName>
        <fullName evidence="3">Transcriptional regulator</fullName>
    </submittedName>
</protein>
<accession>A0AAD0LYK6</accession>
<dbReference type="Pfam" id="PF01381">
    <property type="entry name" value="HTH_3"/>
    <property type="match status" value="1"/>
</dbReference>
<dbReference type="GO" id="GO:0005829">
    <property type="term" value="C:cytosol"/>
    <property type="evidence" value="ECO:0007669"/>
    <property type="project" value="TreeGrafter"/>
</dbReference>
<dbReference type="InterPro" id="IPR010982">
    <property type="entry name" value="Lambda_DNA-bd_dom_sf"/>
</dbReference>
<dbReference type="PANTHER" id="PTHR46797">
    <property type="entry name" value="HTH-TYPE TRANSCRIPTIONAL REGULATOR"/>
    <property type="match status" value="1"/>
</dbReference>
<dbReference type="Pfam" id="PF13560">
    <property type="entry name" value="HTH_31"/>
    <property type="match status" value="1"/>
</dbReference>
<dbReference type="CDD" id="cd00093">
    <property type="entry name" value="HTH_XRE"/>
    <property type="match status" value="2"/>
</dbReference>
<organism evidence="3 4">
    <name type="scientific">Pseudomonas amygdali pv. lachrymans str. M301315</name>
    <dbReference type="NCBI Taxonomy" id="629260"/>
    <lineage>
        <taxon>Bacteria</taxon>
        <taxon>Pseudomonadati</taxon>
        <taxon>Pseudomonadota</taxon>
        <taxon>Gammaproteobacteria</taxon>
        <taxon>Pseudomonadales</taxon>
        <taxon>Pseudomonadaceae</taxon>
        <taxon>Pseudomonas</taxon>
        <taxon>Pseudomonas amygdali</taxon>
    </lineage>
</organism>
<evidence type="ECO:0000259" key="2">
    <source>
        <dbReference type="PROSITE" id="PS50943"/>
    </source>
</evidence>
<feature type="domain" description="HTH cro/C1-type" evidence="2">
    <location>
        <begin position="84"/>
        <end position="138"/>
    </location>
</feature>
<dbReference type="GO" id="GO:0003677">
    <property type="term" value="F:DNA binding"/>
    <property type="evidence" value="ECO:0007669"/>
    <property type="project" value="UniProtKB-KW"/>
</dbReference>
<dbReference type="RefSeq" id="WP_005743790.1">
    <property type="nucleotide sequence ID" value="NZ_CP031225.1"/>
</dbReference>
<name>A0AAD0LYK6_PSEAV</name>
<evidence type="ECO:0000313" key="3">
    <source>
        <dbReference type="EMBL" id="AXH56344.1"/>
    </source>
</evidence>
<dbReference type="PANTHER" id="PTHR46797:SF1">
    <property type="entry name" value="METHYLPHOSPHONATE SYNTHASE"/>
    <property type="match status" value="1"/>
</dbReference>
<feature type="domain" description="HTH cro/C1-type" evidence="2">
    <location>
        <begin position="9"/>
        <end position="63"/>
    </location>
</feature>
<proteinExistence type="predicted"/>
<dbReference type="AlphaFoldDB" id="A0AAD0LYK6"/>
<evidence type="ECO:0000313" key="4">
    <source>
        <dbReference type="Proteomes" id="UP000006426"/>
    </source>
</evidence>
<dbReference type="InterPro" id="IPR050807">
    <property type="entry name" value="TransReg_Diox_bact_type"/>
</dbReference>
<keyword evidence="1" id="KW-0238">DNA-binding</keyword>
<dbReference type="SUPFAM" id="SSF47413">
    <property type="entry name" value="lambda repressor-like DNA-binding domains"/>
    <property type="match status" value="2"/>
</dbReference>
<reference evidence="3 4" key="1">
    <citation type="journal article" date="2011" name="PLoS Pathog.">
        <title>Dynamic evolution of pathogenicity revealed by sequencing and comparative genomics of 19 Pseudomonas syringae isolates.</title>
        <authorList>
            <person name="Baltrus D.A."/>
            <person name="Nishimura M.T."/>
            <person name="Romanchuk A."/>
            <person name="Chang J.H."/>
            <person name="Mukhtar M.S."/>
            <person name="Cherkis K."/>
            <person name="Roach J."/>
            <person name="Grant S.R."/>
            <person name="Jones C.D."/>
            <person name="Dangl J.L."/>
        </authorList>
    </citation>
    <scope>NUCLEOTIDE SEQUENCE [LARGE SCALE GENOMIC DNA]</scope>
    <source>
        <strain evidence="3 4">M301315</strain>
    </source>
</reference>